<evidence type="ECO:0000313" key="1">
    <source>
        <dbReference type="EMBL" id="CUQ07286.1"/>
    </source>
</evidence>
<proteinExistence type="predicted"/>
<dbReference type="EMBL" id="CZAL01000044">
    <property type="protein sequence ID" value="CUQ07286.1"/>
    <property type="molecule type" value="Genomic_DNA"/>
</dbReference>
<evidence type="ECO:0000313" key="2">
    <source>
        <dbReference type="Proteomes" id="UP000095709"/>
    </source>
</evidence>
<accession>A0A174TDV7</accession>
<dbReference type="AlphaFoldDB" id="A0A174TDV7"/>
<sequence>MLPNVKDRHRDIERICHQINSYIRFEDPEENVISLKFMKIIFLRYHRNQLIAQDKCDDQSRNGDDHRLGNVLDQIEDSGIPSLRCLSHLPGYGSHLLIDRREHVIQT</sequence>
<protein>
    <submittedName>
        <fullName evidence="1">Uncharacterized protein</fullName>
    </submittedName>
</protein>
<gene>
    <name evidence="1" type="ORF">ERS852498_03537</name>
</gene>
<dbReference type="Proteomes" id="UP000095709">
    <property type="component" value="Unassembled WGS sequence"/>
</dbReference>
<reference evidence="1 2" key="1">
    <citation type="submission" date="2015-09" db="EMBL/GenBank/DDBJ databases">
        <authorList>
            <consortium name="Pathogen Informatics"/>
        </authorList>
    </citation>
    <scope>NUCLEOTIDE SEQUENCE [LARGE SCALE GENOMIC DNA]</scope>
    <source>
        <strain evidence="1 2">2789STDY5834885</strain>
    </source>
</reference>
<organism evidence="1 2">
    <name type="scientific">Fusicatenibacter saccharivorans</name>
    <dbReference type="NCBI Taxonomy" id="1150298"/>
    <lineage>
        <taxon>Bacteria</taxon>
        <taxon>Bacillati</taxon>
        <taxon>Bacillota</taxon>
        <taxon>Clostridia</taxon>
        <taxon>Lachnospirales</taxon>
        <taxon>Lachnospiraceae</taxon>
        <taxon>Fusicatenibacter</taxon>
    </lineage>
</organism>
<name>A0A174TDV7_9FIRM</name>